<dbReference type="KEGG" id="mgad:MGAD_24120"/>
<evidence type="ECO:0000313" key="1">
    <source>
        <dbReference type="EMBL" id="BBZ18077.1"/>
    </source>
</evidence>
<reference evidence="1 2" key="1">
    <citation type="journal article" date="2019" name="Emerg. Microbes Infect.">
        <title>Comprehensive subspecies identification of 175 nontuberculous mycobacteria species based on 7547 genomic profiles.</title>
        <authorList>
            <person name="Matsumoto Y."/>
            <person name="Kinjo T."/>
            <person name="Motooka D."/>
            <person name="Nabeya D."/>
            <person name="Jung N."/>
            <person name="Uechi K."/>
            <person name="Horii T."/>
            <person name="Iida T."/>
            <person name="Fujita J."/>
            <person name="Nakamura S."/>
        </authorList>
    </citation>
    <scope>NUCLEOTIDE SEQUENCE [LARGE SCALE GENOMIC DNA]</scope>
    <source>
        <strain evidence="1 2">JCM 12688</strain>
    </source>
</reference>
<dbReference type="EMBL" id="AP022608">
    <property type="protein sequence ID" value="BBZ18077.1"/>
    <property type="molecule type" value="Genomic_DNA"/>
</dbReference>
<sequence length="77" mass="8461">MGACSPPSGTYRLGRAAKILSDFNSCDSRACSLWLGRVARVRRPGGRLRYVDVRNGPHVADREAVDGRPRYGRFPGV</sequence>
<dbReference type="AlphaFoldDB" id="A0A7I7WMW3"/>
<protein>
    <submittedName>
        <fullName evidence="1">Uncharacterized protein</fullName>
    </submittedName>
</protein>
<proteinExistence type="predicted"/>
<organism evidence="1 2">
    <name type="scientific">Mycolicibacterium gadium</name>
    <name type="common">Mycobacterium gadium</name>
    <dbReference type="NCBI Taxonomy" id="1794"/>
    <lineage>
        <taxon>Bacteria</taxon>
        <taxon>Bacillati</taxon>
        <taxon>Actinomycetota</taxon>
        <taxon>Actinomycetes</taxon>
        <taxon>Mycobacteriales</taxon>
        <taxon>Mycobacteriaceae</taxon>
        <taxon>Mycolicibacterium</taxon>
    </lineage>
</organism>
<name>A0A7I7WMW3_MYCGU</name>
<gene>
    <name evidence="1" type="ORF">MGAD_24120</name>
</gene>
<accession>A0A7I7WMW3</accession>
<dbReference type="Proteomes" id="UP000466187">
    <property type="component" value="Chromosome"/>
</dbReference>
<evidence type="ECO:0000313" key="2">
    <source>
        <dbReference type="Proteomes" id="UP000466187"/>
    </source>
</evidence>